<protein>
    <submittedName>
        <fullName evidence="2">Uncharacterized protein</fullName>
    </submittedName>
</protein>
<keyword evidence="1" id="KW-0812">Transmembrane</keyword>
<gene>
    <name evidence="2" type="ORF">A8709_05100</name>
</gene>
<name>A0A1C0ZSL7_9BACL</name>
<dbReference type="Proteomes" id="UP000093309">
    <property type="component" value="Unassembled WGS sequence"/>
</dbReference>
<reference evidence="3" key="1">
    <citation type="submission" date="2016-05" db="EMBL/GenBank/DDBJ databases">
        <title>Paenibacillus oryzae. sp. nov., isolated from the rice root.</title>
        <authorList>
            <person name="Zhang J."/>
            <person name="Zhang X."/>
        </authorList>
    </citation>
    <scope>NUCLEOTIDE SEQUENCE [LARGE SCALE GENOMIC DNA]</scope>
    <source>
        <strain evidence="3">KCTC13222</strain>
    </source>
</reference>
<evidence type="ECO:0000313" key="3">
    <source>
        <dbReference type="Proteomes" id="UP000093309"/>
    </source>
</evidence>
<evidence type="ECO:0000313" key="2">
    <source>
        <dbReference type="EMBL" id="OCT11075.1"/>
    </source>
</evidence>
<dbReference type="RefSeq" id="WP_065857782.1">
    <property type="nucleotide sequence ID" value="NZ_LYPC01000028.1"/>
</dbReference>
<keyword evidence="1" id="KW-0472">Membrane</keyword>
<sequence length="256" mass="28656">MTRRMGKYQILLARGFWVAVSVLVAGIVLLTATASMNPIRQTVGSDAIVATVNGVPVEVSEFKQQIAAERAGVFNYFHKKYGVEDGADFWVTSHDGEVPLEMIKQRALDAEVKVKVQQIVMQEKGIVADISYATFLRNLADENARRKAAIQKKEPIYGPIQVGEHDYFAYLMSNAVIKLKQVLAEKELDATEAKLKAFYEVSVKGSDQGNATYDDQKAQVKQRYVDEKYAAYVDDLIRHANVEVQERVYADVDVKS</sequence>
<keyword evidence="1" id="KW-1133">Transmembrane helix</keyword>
<dbReference type="STRING" id="512399.A8709_05100"/>
<dbReference type="AlphaFoldDB" id="A0A1C0ZSL7"/>
<evidence type="ECO:0000256" key="1">
    <source>
        <dbReference type="SAM" id="Phobius"/>
    </source>
</evidence>
<accession>A0A1C0ZSL7</accession>
<keyword evidence="3" id="KW-1185">Reference proteome</keyword>
<feature type="transmembrane region" description="Helical" evidence="1">
    <location>
        <begin position="12"/>
        <end position="32"/>
    </location>
</feature>
<comment type="caution">
    <text evidence="2">The sequence shown here is derived from an EMBL/GenBank/DDBJ whole genome shotgun (WGS) entry which is preliminary data.</text>
</comment>
<dbReference type="OrthoDB" id="4229635at2"/>
<dbReference type="EMBL" id="LYPC01000028">
    <property type="protein sequence ID" value="OCT11075.1"/>
    <property type="molecule type" value="Genomic_DNA"/>
</dbReference>
<organism evidence="2 3">
    <name type="scientific">Paenibacillus pectinilyticus</name>
    <dbReference type="NCBI Taxonomy" id="512399"/>
    <lineage>
        <taxon>Bacteria</taxon>
        <taxon>Bacillati</taxon>
        <taxon>Bacillota</taxon>
        <taxon>Bacilli</taxon>
        <taxon>Bacillales</taxon>
        <taxon>Paenibacillaceae</taxon>
        <taxon>Paenibacillus</taxon>
    </lineage>
</organism>
<proteinExistence type="predicted"/>